<dbReference type="Gene3D" id="1.20.140.150">
    <property type="match status" value="1"/>
</dbReference>
<organism evidence="2 3">
    <name type="scientific">Sinanodonta woodiana</name>
    <name type="common">Chinese pond mussel</name>
    <name type="synonym">Anodonta woodiana</name>
    <dbReference type="NCBI Taxonomy" id="1069815"/>
    <lineage>
        <taxon>Eukaryota</taxon>
        <taxon>Metazoa</taxon>
        <taxon>Spiralia</taxon>
        <taxon>Lophotrochozoa</taxon>
        <taxon>Mollusca</taxon>
        <taxon>Bivalvia</taxon>
        <taxon>Autobranchia</taxon>
        <taxon>Heteroconchia</taxon>
        <taxon>Palaeoheterodonta</taxon>
        <taxon>Unionida</taxon>
        <taxon>Unionoidea</taxon>
        <taxon>Unionidae</taxon>
        <taxon>Unioninae</taxon>
        <taxon>Sinanodonta</taxon>
    </lineage>
</organism>
<evidence type="ECO:0000313" key="2">
    <source>
        <dbReference type="EMBL" id="KAL3887851.1"/>
    </source>
</evidence>
<comment type="caution">
    <text evidence="2">The sequence shown here is derived from an EMBL/GenBank/DDBJ whole genome shotgun (WGS) entry which is preliminary data.</text>
</comment>
<keyword evidence="1" id="KW-0472">Membrane</keyword>
<dbReference type="AlphaFoldDB" id="A0ABD3XQI9"/>
<evidence type="ECO:0000256" key="1">
    <source>
        <dbReference type="SAM" id="Phobius"/>
    </source>
</evidence>
<name>A0ABD3XQI9_SINWO</name>
<feature type="transmembrane region" description="Helical" evidence="1">
    <location>
        <begin position="16"/>
        <end position="34"/>
    </location>
</feature>
<keyword evidence="3" id="KW-1185">Reference proteome</keyword>
<dbReference type="EMBL" id="JBJQND010000001">
    <property type="protein sequence ID" value="KAL3887851.1"/>
    <property type="molecule type" value="Genomic_DNA"/>
</dbReference>
<feature type="non-terminal residue" evidence="2">
    <location>
        <position position="73"/>
    </location>
</feature>
<keyword evidence="1" id="KW-0812">Transmembrane</keyword>
<keyword evidence="1" id="KW-1133">Transmembrane helix</keyword>
<gene>
    <name evidence="2" type="ORF">ACJMK2_000240</name>
</gene>
<evidence type="ECO:0000313" key="3">
    <source>
        <dbReference type="Proteomes" id="UP001634394"/>
    </source>
</evidence>
<proteinExistence type="predicted"/>
<dbReference type="Proteomes" id="UP001634394">
    <property type="component" value="Unassembled WGS sequence"/>
</dbReference>
<protein>
    <submittedName>
        <fullName evidence="2">Uncharacterized protein</fullName>
    </submittedName>
</protein>
<accession>A0ABD3XQI9</accession>
<sequence length="73" mass="8043">MAGLDESSLCGKAAKILAGISFLFHLIGFASPYWRKAVYNGYTENSGLWKICRSGHIPYFGETFGCVNHTHTT</sequence>
<reference evidence="2 3" key="1">
    <citation type="submission" date="2024-11" db="EMBL/GenBank/DDBJ databases">
        <title>Chromosome-level genome assembly of the freshwater bivalve Anodonta woodiana.</title>
        <authorList>
            <person name="Chen X."/>
        </authorList>
    </citation>
    <scope>NUCLEOTIDE SEQUENCE [LARGE SCALE GENOMIC DNA]</scope>
    <source>
        <strain evidence="2">MN2024</strain>
        <tissue evidence="2">Gills</tissue>
    </source>
</reference>